<proteinExistence type="predicted"/>
<reference evidence="4" key="1">
    <citation type="journal article" date="2017" name="Front. Plant Sci.">
        <title>Climate Clever Clovers: New Paradigm to Reduce the Environmental Footprint of Ruminants by Breeding Low Methanogenic Forages Utilizing Haplotype Variation.</title>
        <authorList>
            <person name="Kaur P."/>
            <person name="Appels R."/>
            <person name="Bayer P.E."/>
            <person name="Keeble-Gagnere G."/>
            <person name="Wang J."/>
            <person name="Hirakawa H."/>
            <person name="Shirasawa K."/>
            <person name="Vercoe P."/>
            <person name="Stefanova K."/>
            <person name="Durmic Z."/>
            <person name="Nichols P."/>
            <person name="Revell C."/>
            <person name="Isobe S.N."/>
            <person name="Edwards D."/>
            <person name="Erskine W."/>
        </authorList>
    </citation>
    <scope>NUCLEOTIDE SEQUENCE [LARGE SCALE GENOMIC DNA]</scope>
    <source>
        <strain evidence="4">cv. Daliak</strain>
    </source>
</reference>
<feature type="domain" description="DUF4378" evidence="2">
    <location>
        <begin position="420"/>
        <end position="564"/>
    </location>
</feature>
<dbReference type="EMBL" id="DF973198">
    <property type="protein sequence ID" value="GAU19439.1"/>
    <property type="molecule type" value="Genomic_DNA"/>
</dbReference>
<dbReference type="Pfam" id="PF14309">
    <property type="entry name" value="DUF4378"/>
    <property type="match status" value="1"/>
</dbReference>
<dbReference type="Proteomes" id="UP000242715">
    <property type="component" value="Unassembled WGS sequence"/>
</dbReference>
<dbReference type="InterPro" id="IPR022212">
    <property type="entry name" value="DUF3741"/>
</dbReference>
<accession>A0A2Z6LMS7</accession>
<evidence type="ECO:0008006" key="5">
    <source>
        <dbReference type="Google" id="ProtNLM"/>
    </source>
</evidence>
<evidence type="ECO:0000259" key="2">
    <source>
        <dbReference type="Pfam" id="PF14309"/>
    </source>
</evidence>
<evidence type="ECO:0000313" key="4">
    <source>
        <dbReference type="Proteomes" id="UP000242715"/>
    </source>
</evidence>
<evidence type="ECO:0000313" key="3">
    <source>
        <dbReference type="EMBL" id="GAU19439.1"/>
    </source>
</evidence>
<keyword evidence="4" id="KW-1185">Reference proteome</keyword>
<dbReference type="AlphaFoldDB" id="A0A2Z6LMS7"/>
<dbReference type="InterPro" id="IPR025486">
    <property type="entry name" value="DUF4378"/>
</dbReference>
<dbReference type="PANTHER" id="PTHR47212:SF2">
    <property type="entry name" value="DUF3741 DOMAIN-CONTAINING PROTEIN"/>
    <property type="match status" value="1"/>
</dbReference>
<feature type="domain" description="DUF3741" evidence="1">
    <location>
        <begin position="126"/>
        <end position="169"/>
    </location>
</feature>
<organism evidence="3 4">
    <name type="scientific">Trifolium subterraneum</name>
    <name type="common">Subterranean clover</name>
    <dbReference type="NCBI Taxonomy" id="3900"/>
    <lineage>
        <taxon>Eukaryota</taxon>
        <taxon>Viridiplantae</taxon>
        <taxon>Streptophyta</taxon>
        <taxon>Embryophyta</taxon>
        <taxon>Tracheophyta</taxon>
        <taxon>Spermatophyta</taxon>
        <taxon>Magnoliopsida</taxon>
        <taxon>eudicotyledons</taxon>
        <taxon>Gunneridae</taxon>
        <taxon>Pentapetalae</taxon>
        <taxon>rosids</taxon>
        <taxon>fabids</taxon>
        <taxon>Fabales</taxon>
        <taxon>Fabaceae</taxon>
        <taxon>Papilionoideae</taxon>
        <taxon>50 kb inversion clade</taxon>
        <taxon>NPAAA clade</taxon>
        <taxon>Hologalegina</taxon>
        <taxon>IRL clade</taxon>
        <taxon>Trifolieae</taxon>
        <taxon>Trifolium</taxon>
    </lineage>
</organism>
<evidence type="ECO:0000259" key="1">
    <source>
        <dbReference type="Pfam" id="PF12552"/>
    </source>
</evidence>
<protein>
    <recommendedName>
        <fullName evidence="5">DUF4378 domain-containing protein</fullName>
    </recommendedName>
</protein>
<gene>
    <name evidence="3" type="ORF">TSUD_76830</name>
</gene>
<sequence length="586" mass="66817">MERRSPPLVNQKCTSRMFRIFNFREAHSDETLVSDRRHLNKHDGGFRDNNHNLCSTDMEGVSVSDTDTGNGKSRISSDVLSTVDEKYPHADVSSRRRRGYSCKSICVENEQIVNLENEATKMIVNQRFFNKNSQDKDGADSQPNQFLDAVQILYSNKELFTKLLQDPNSLLVKQINGLQKSQVKAEQNGMNMLNKDQNSSNFDRCNLSKNCESPSSKRIVVLKPGTNNVNKFADNRDARNMKPSHFAFGGIKRKLRYVMRVRKKEQQWMATDSAPIKFRCCSQNLEDGKNDPELSVRQEVASDQNKLTMKDQGAKVTSHNKRIMVLKTFHRDGEDCSYTSSSSRKIKDPPVVSFSDELQVFDAADISVNTNLPGDNLHAHYDIPRDGLLVQVTRDKFKENHLADLAKSSLDPMNSSKDIIREVLQDFSLKCDEPVKSHLSNLLMDSSTFDELKGLTDHLSCSTILHDCIIECFMELYQNCGFQSHFSSSNPNFQSCVARKILVREINELLVNLHFFPHPSPIKLQELVEKDLARRGSWLNNIQVDIEDIAIEVEKDVLEKLVLEIVSEMDIRDLIQCNEPMSKSRS</sequence>
<dbReference type="PANTHER" id="PTHR47212">
    <property type="entry name" value="ADHESIN-LIKE PROTEIN, PUTATIVE (DUF3741)-RELATED"/>
    <property type="match status" value="1"/>
</dbReference>
<dbReference type="OrthoDB" id="952876at2759"/>
<name>A0A2Z6LMS7_TRISU</name>
<dbReference type="Pfam" id="PF12552">
    <property type="entry name" value="DUF3741"/>
    <property type="match status" value="1"/>
</dbReference>